<evidence type="ECO:0000313" key="7">
    <source>
        <dbReference type="EMBL" id="ERJ13038.1"/>
    </source>
</evidence>
<dbReference type="PRINTS" id="PR00723">
    <property type="entry name" value="SUBTILISIN"/>
</dbReference>
<reference evidence="7 8" key="2">
    <citation type="journal article" date="2013" name="PLoS ONE">
        <title>INDIGO - INtegrated Data Warehouse of MIcrobial GenOmes with Examples from the Red Sea Extremophiles.</title>
        <authorList>
            <person name="Alam I."/>
            <person name="Antunes A."/>
            <person name="Kamau A.A."/>
            <person name="Ba Alawi W."/>
            <person name="Kalkatawi M."/>
            <person name="Stingl U."/>
            <person name="Bajic V.B."/>
        </authorList>
    </citation>
    <scope>NUCLEOTIDE SEQUENCE [LARGE SCALE GENOMIC DNA]</scope>
    <source>
        <strain evidence="7 8">SSD-17B</strain>
    </source>
</reference>
<dbReference type="CDD" id="cd00306">
    <property type="entry name" value="Peptidases_S8_S53"/>
    <property type="match status" value="1"/>
</dbReference>
<dbReference type="PANTHER" id="PTHR43806">
    <property type="entry name" value="PEPTIDASE S8"/>
    <property type="match status" value="1"/>
</dbReference>
<dbReference type="Gene3D" id="3.40.50.200">
    <property type="entry name" value="Peptidase S8/S53 domain"/>
    <property type="match status" value="1"/>
</dbReference>
<comment type="similarity">
    <text evidence="1 5">Belongs to the peptidase S8 family.</text>
</comment>
<keyword evidence="8" id="KW-1185">Reference proteome</keyword>
<evidence type="ECO:0000256" key="3">
    <source>
        <dbReference type="ARBA" id="ARBA00022801"/>
    </source>
</evidence>
<evidence type="ECO:0000256" key="1">
    <source>
        <dbReference type="ARBA" id="ARBA00011073"/>
    </source>
</evidence>
<dbReference type="GO" id="GO:0004252">
    <property type="term" value="F:serine-type endopeptidase activity"/>
    <property type="evidence" value="ECO:0007669"/>
    <property type="project" value="UniProtKB-UniRule"/>
</dbReference>
<feature type="active site" description="Charge relay system" evidence="5">
    <location>
        <position position="195"/>
    </location>
</feature>
<sequence length="566" mass="62937">MKKSIVFLLSFTFAVICNLGINSEGSTKASIIYEGDYVTKAESINADDVTQTTEKELYQVAIELDYEKFSLDKDTNFIEDNVDDYLRMIKDAGKDHHATYNNQYVTELKLESKQNIRVSQYAPFIYYTEDMAYDALLPSLEELSTKQGVSNIYVSKVNESDVTSESYTPFYDVNAETVINEGIYDGTNVVVGIIDSGIIDVDDQNFVGQDIEVRNESWYLESVSAHATRVGAFISGKYGLAPNAKTLSVEYAGPDIQGETDWLIDRNVNVINISIADSAGDAGEYSSNAKYIDYITRRYWITFVGSAGNLGELGDEDALISSPKTAANIITVGSSKNKYHVSDFSSYVYINKFFDKPTLVAPGEDVTLPDGTTTTYSGTSYSSAIVAGAVTLLMDKSSSLKSYPEKVLSIVTASATMDRLSLYHSTYEDSGLEVRAGAGLLDVEEALNSTSTTYSFSIGDNTGAYDFVYTKQVYLIQGQTFRVSLAWLKNVEKTSTGYDDHVLTDYDLKLYRSGMNLAQSIGSFDNNIELYEHYVKETGYYEIKVKQWGDRQTNMRDYLSITYTID</sequence>
<dbReference type="EMBL" id="AFNU02000002">
    <property type="protein sequence ID" value="ERJ13038.1"/>
    <property type="molecule type" value="Genomic_DNA"/>
</dbReference>
<dbReference type="Pfam" id="PF00082">
    <property type="entry name" value="Peptidase_S8"/>
    <property type="match status" value="1"/>
</dbReference>
<dbReference type="GO" id="GO:0005615">
    <property type="term" value="C:extracellular space"/>
    <property type="evidence" value="ECO:0007669"/>
    <property type="project" value="TreeGrafter"/>
</dbReference>
<comment type="caution">
    <text evidence="7">The sequence shown here is derived from an EMBL/GenBank/DDBJ whole genome shotgun (WGS) entry which is preliminary data.</text>
</comment>
<dbReference type="InParanoid" id="U2EDI1"/>
<feature type="active site" description="Charge relay system" evidence="5">
    <location>
        <position position="226"/>
    </location>
</feature>
<feature type="domain" description="Peptidase S8/S53" evidence="6">
    <location>
        <begin position="186"/>
        <end position="425"/>
    </location>
</feature>
<dbReference type="GO" id="GO:0006508">
    <property type="term" value="P:proteolysis"/>
    <property type="evidence" value="ECO:0007669"/>
    <property type="project" value="UniProtKB-KW"/>
</dbReference>
<evidence type="ECO:0000259" key="6">
    <source>
        <dbReference type="Pfam" id="PF00082"/>
    </source>
</evidence>
<dbReference type="STRING" id="1033810.HLPCO_000647"/>
<dbReference type="PROSITE" id="PS51892">
    <property type="entry name" value="SUBTILASE"/>
    <property type="match status" value="1"/>
</dbReference>
<dbReference type="OrthoDB" id="9798386at2"/>
<protein>
    <recommendedName>
        <fullName evidence="6">Peptidase S8/S53 domain-containing protein</fullName>
    </recommendedName>
</protein>
<accession>U2EDI1</accession>
<dbReference type="InterPro" id="IPR023827">
    <property type="entry name" value="Peptidase_S8_Asp-AS"/>
</dbReference>
<organism evidence="7 8">
    <name type="scientific">Haloplasma contractile SSD-17B</name>
    <dbReference type="NCBI Taxonomy" id="1033810"/>
    <lineage>
        <taxon>Bacteria</taxon>
        <taxon>Bacillati</taxon>
        <taxon>Mycoplasmatota</taxon>
        <taxon>Mollicutes</taxon>
        <taxon>Haloplasmatales</taxon>
        <taxon>Haloplasmataceae</taxon>
        <taxon>Haloplasma</taxon>
    </lineage>
</organism>
<dbReference type="InterPro" id="IPR015500">
    <property type="entry name" value="Peptidase_S8_subtilisin-rel"/>
</dbReference>
<dbReference type="PANTHER" id="PTHR43806:SF11">
    <property type="entry name" value="CEREVISIN-RELATED"/>
    <property type="match status" value="1"/>
</dbReference>
<reference evidence="7 8" key="1">
    <citation type="journal article" date="2011" name="J. Bacteriol.">
        <title>Genome sequence of Haloplasma contractile, an unusual contractile bacterium from a deep-sea anoxic brine lake.</title>
        <authorList>
            <person name="Antunes A."/>
            <person name="Alam I."/>
            <person name="El Dorry H."/>
            <person name="Siam R."/>
            <person name="Robertson A."/>
            <person name="Bajic V.B."/>
            <person name="Stingl U."/>
        </authorList>
    </citation>
    <scope>NUCLEOTIDE SEQUENCE [LARGE SCALE GENOMIC DNA]</scope>
    <source>
        <strain evidence="7 8">SSD-17B</strain>
    </source>
</reference>
<name>U2EDI1_9MOLU</name>
<dbReference type="Proteomes" id="UP000005707">
    <property type="component" value="Unassembled WGS sequence"/>
</dbReference>
<dbReference type="AlphaFoldDB" id="U2EDI1"/>
<dbReference type="InterPro" id="IPR050131">
    <property type="entry name" value="Peptidase_S8_subtilisin-like"/>
</dbReference>
<dbReference type="InterPro" id="IPR036852">
    <property type="entry name" value="Peptidase_S8/S53_dom_sf"/>
</dbReference>
<evidence type="ECO:0000313" key="8">
    <source>
        <dbReference type="Proteomes" id="UP000005707"/>
    </source>
</evidence>
<dbReference type="RefSeq" id="WP_008826952.1">
    <property type="nucleotide sequence ID" value="NZ_AFNU02000002.1"/>
</dbReference>
<evidence type="ECO:0000256" key="4">
    <source>
        <dbReference type="ARBA" id="ARBA00022825"/>
    </source>
</evidence>
<dbReference type="InterPro" id="IPR000209">
    <property type="entry name" value="Peptidase_S8/S53_dom"/>
</dbReference>
<dbReference type="eggNOG" id="COG1404">
    <property type="taxonomic scope" value="Bacteria"/>
</dbReference>
<gene>
    <name evidence="7" type="ORF">HLPCO_000647</name>
</gene>
<dbReference type="PROSITE" id="PS00136">
    <property type="entry name" value="SUBTILASE_ASP"/>
    <property type="match status" value="1"/>
</dbReference>
<evidence type="ECO:0000256" key="5">
    <source>
        <dbReference type="PROSITE-ProRule" id="PRU01240"/>
    </source>
</evidence>
<dbReference type="SUPFAM" id="SSF52743">
    <property type="entry name" value="Subtilisin-like"/>
    <property type="match status" value="1"/>
</dbReference>
<proteinExistence type="inferred from homology"/>
<evidence type="ECO:0000256" key="2">
    <source>
        <dbReference type="ARBA" id="ARBA00022670"/>
    </source>
</evidence>
<keyword evidence="4 5" id="KW-0720">Serine protease</keyword>
<dbReference type="FunCoup" id="U2EDI1">
    <property type="interactions" value="175"/>
</dbReference>
<keyword evidence="3 5" id="KW-0378">Hydrolase</keyword>
<keyword evidence="2 5" id="KW-0645">Protease</keyword>
<feature type="active site" description="Charge relay system" evidence="5">
    <location>
        <position position="380"/>
    </location>
</feature>